<reference evidence="1" key="1">
    <citation type="submission" date="2020-08" db="EMBL/GenBank/DDBJ databases">
        <title>Hyunsoonleella sp. strain SJ7 genome sequencing and assembly.</title>
        <authorList>
            <person name="Kim I."/>
        </authorList>
    </citation>
    <scope>NUCLEOTIDE SEQUENCE</scope>
    <source>
        <strain evidence="1">SJ7</strain>
    </source>
</reference>
<proteinExistence type="predicted"/>
<protein>
    <recommendedName>
        <fullName evidence="3">Outer membrane protein beta-barrel domain-containing protein</fullName>
    </recommendedName>
</protein>
<dbReference type="AlphaFoldDB" id="A0A923HKB9"/>
<accession>A0A923HKB9</accession>
<evidence type="ECO:0008006" key="3">
    <source>
        <dbReference type="Google" id="ProtNLM"/>
    </source>
</evidence>
<comment type="caution">
    <text evidence="1">The sequence shown here is derived from an EMBL/GenBank/DDBJ whole genome shotgun (WGS) entry which is preliminary data.</text>
</comment>
<name>A0A923HKB9_9FLAO</name>
<sequence>MNRIIIILSVLITWNSIYAQKEKSADYVQFDDRKNVVHGVYFGFNFHYARFDVPGNKDAFMGNFKLAYVANQKLDVGFGVTAFFNERDNNRPDLFNGDKIALIGGYAGIHLEPILYGKRFISVSFPVLVGGGAVGYFGNSFTDEYDDLRDEDFDEFFVVEPGINILYNFSRFTQFETGIRYRFTSNFNLSPYDRGNLNGFSVGAGLKIGIFNMGRKKKVKDNF</sequence>
<dbReference type="EMBL" id="JACNMF010000006">
    <property type="protein sequence ID" value="MBC3759887.1"/>
    <property type="molecule type" value="Genomic_DNA"/>
</dbReference>
<evidence type="ECO:0000313" key="1">
    <source>
        <dbReference type="EMBL" id="MBC3759887.1"/>
    </source>
</evidence>
<evidence type="ECO:0000313" key="2">
    <source>
        <dbReference type="Proteomes" id="UP000656244"/>
    </source>
</evidence>
<organism evidence="1 2">
    <name type="scientific">Hyunsoonleella aquatilis</name>
    <dbReference type="NCBI Taxonomy" id="2762758"/>
    <lineage>
        <taxon>Bacteria</taxon>
        <taxon>Pseudomonadati</taxon>
        <taxon>Bacteroidota</taxon>
        <taxon>Flavobacteriia</taxon>
        <taxon>Flavobacteriales</taxon>
        <taxon>Flavobacteriaceae</taxon>
    </lineage>
</organism>
<gene>
    <name evidence="1" type="ORF">H7U19_15855</name>
</gene>
<dbReference type="Proteomes" id="UP000656244">
    <property type="component" value="Unassembled WGS sequence"/>
</dbReference>
<dbReference type="RefSeq" id="WP_186563853.1">
    <property type="nucleotide sequence ID" value="NZ_JACNMF010000006.1"/>
</dbReference>
<keyword evidence="2" id="KW-1185">Reference proteome</keyword>